<organism evidence="1 2">
    <name type="scientific">Mariniradius saccharolyticus AK6</name>
    <dbReference type="NCBI Taxonomy" id="1239962"/>
    <lineage>
        <taxon>Bacteria</taxon>
        <taxon>Pseudomonadati</taxon>
        <taxon>Bacteroidota</taxon>
        <taxon>Cytophagia</taxon>
        <taxon>Cytophagales</taxon>
        <taxon>Cyclobacteriaceae</taxon>
        <taxon>Mariniradius</taxon>
    </lineage>
</organism>
<evidence type="ECO:0000313" key="2">
    <source>
        <dbReference type="Proteomes" id="UP000010953"/>
    </source>
</evidence>
<dbReference type="AlphaFoldDB" id="M7XBN8"/>
<accession>M7XBN8</accession>
<dbReference type="InParanoid" id="M7XBN8"/>
<dbReference type="STRING" id="1239962.C943_01588"/>
<proteinExistence type="predicted"/>
<keyword evidence="2" id="KW-1185">Reference proteome</keyword>
<dbReference type="Proteomes" id="UP000010953">
    <property type="component" value="Unassembled WGS sequence"/>
</dbReference>
<gene>
    <name evidence="1" type="ORF">C943_01588</name>
</gene>
<name>M7XBN8_9BACT</name>
<comment type="caution">
    <text evidence="1">The sequence shown here is derived from an EMBL/GenBank/DDBJ whole genome shotgun (WGS) entry which is preliminary data.</text>
</comment>
<dbReference type="EMBL" id="AMZY02000015">
    <property type="protein sequence ID" value="EMS32023.1"/>
    <property type="molecule type" value="Genomic_DNA"/>
</dbReference>
<protein>
    <submittedName>
        <fullName evidence="1">Uncharacterized protein</fullName>
    </submittedName>
</protein>
<sequence length="47" mass="5200">MGKKITLKRPIPALENEIFFILSADWIPTDSVGLETVAGLFVSCYSK</sequence>
<reference evidence="1" key="1">
    <citation type="submission" date="2013-01" db="EMBL/GenBank/DDBJ databases">
        <title>Genome assembly of Mariniradius saccharolyticus AK6.</title>
        <authorList>
            <person name="Vaidya B."/>
            <person name="Khatri I."/>
            <person name="Tanuku N.R.S."/>
            <person name="Subramanian S."/>
            <person name="Pinnaka A."/>
        </authorList>
    </citation>
    <scope>NUCLEOTIDE SEQUENCE [LARGE SCALE GENOMIC DNA]</scope>
    <source>
        <strain evidence="1">AK6</strain>
    </source>
</reference>
<evidence type="ECO:0000313" key="1">
    <source>
        <dbReference type="EMBL" id="EMS32023.1"/>
    </source>
</evidence>